<evidence type="ECO:0000256" key="1">
    <source>
        <dbReference type="SAM" id="MobiDB-lite"/>
    </source>
</evidence>
<organism evidence="2 3">
    <name type="scientific">Thermogemmatispora aurantia</name>
    <dbReference type="NCBI Taxonomy" id="2045279"/>
    <lineage>
        <taxon>Bacteria</taxon>
        <taxon>Bacillati</taxon>
        <taxon>Chloroflexota</taxon>
        <taxon>Ktedonobacteria</taxon>
        <taxon>Thermogemmatisporales</taxon>
        <taxon>Thermogemmatisporaceae</taxon>
        <taxon>Thermogemmatispora</taxon>
    </lineage>
</organism>
<feature type="region of interest" description="Disordered" evidence="1">
    <location>
        <begin position="1"/>
        <end position="29"/>
    </location>
</feature>
<reference evidence="2 3" key="1">
    <citation type="journal article" date="2019" name="Int. J. Syst. Evol. Microbiol.">
        <title>Thermogemmatispora aurantia sp. nov. and Thermogemmatispora argillosa sp. nov., within the class Ktedonobacteria, and emended description of the genus Thermogemmatispora.</title>
        <authorList>
            <person name="Zheng Y."/>
            <person name="Wang C.M."/>
            <person name="Sakai Y."/>
            <person name="Abe K."/>
            <person name="Yokota A."/>
            <person name="Yabe S."/>
        </authorList>
    </citation>
    <scope>NUCLEOTIDE SEQUENCE [LARGE SCALE GENOMIC DNA]</scope>
    <source>
        <strain evidence="2 3">A1-2</strain>
    </source>
</reference>
<feature type="region of interest" description="Disordered" evidence="1">
    <location>
        <begin position="44"/>
        <end position="64"/>
    </location>
</feature>
<sequence length="160" mass="17153">MTDNQFPAFRFPPLAPDTPGLPALTLPDPEKATPSVLFFAQPASAPLDLPSTDQPDPPLPTLLEPLLPPNLLRLPSSEHSLGQAEIAPTLGEAPATLGPEIAAQVQRSADARLLPPALHYDETRTTQDGMTHRLRHLASLLLALSQGLPPWAGQEVPHDR</sequence>
<gene>
    <name evidence="2" type="ORF">KTAU_06560</name>
</gene>
<comment type="caution">
    <text evidence="2">The sequence shown here is derived from an EMBL/GenBank/DDBJ whole genome shotgun (WGS) entry which is preliminary data.</text>
</comment>
<evidence type="ECO:0000313" key="2">
    <source>
        <dbReference type="EMBL" id="GER82018.1"/>
    </source>
</evidence>
<keyword evidence="3" id="KW-1185">Reference proteome</keyword>
<dbReference type="AlphaFoldDB" id="A0A5J4JXA7"/>
<proteinExistence type="predicted"/>
<dbReference type="RefSeq" id="WP_151726968.1">
    <property type="nucleotide sequence ID" value="NZ_BKZV01000001.1"/>
</dbReference>
<accession>A0A5J4JXA7</accession>
<dbReference type="EMBL" id="BKZV01000001">
    <property type="protein sequence ID" value="GER82018.1"/>
    <property type="molecule type" value="Genomic_DNA"/>
</dbReference>
<evidence type="ECO:0000313" key="3">
    <source>
        <dbReference type="Proteomes" id="UP000334820"/>
    </source>
</evidence>
<dbReference type="Proteomes" id="UP000334820">
    <property type="component" value="Unassembled WGS sequence"/>
</dbReference>
<name>A0A5J4JXA7_9CHLR</name>
<protein>
    <submittedName>
        <fullName evidence="2">Uncharacterized protein</fullName>
    </submittedName>
</protein>